<dbReference type="AlphaFoldDB" id="A0A2G2YSC5"/>
<accession>A0A2G2YSC5</accession>
<organism evidence="1 2">
    <name type="scientific">Capsicum annuum</name>
    <name type="common">Capsicum pepper</name>
    <dbReference type="NCBI Taxonomy" id="4072"/>
    <lineage>
        <taxon>Eukaryota</taxon>
        <taxon>Viridiplantae</taxon>
        <taxon>Streptophyta</taxon>
        <taxon>Embryophyta</taxon>
        <taxon>Tracheophyta</taxon>
        <taxon>Spermatophyta</taxon>
        <taxon>Magnoliopsida</taxon>
        <taxon>eudicotyledons</taxon>
        <taxon>Gunneridae</taxon>
        <taxon>Pentapetalae</taxon>
        <taxon>asterids</taxon>
        <taxon>lamiids</taxon>
        <taxon>Solanales</taxon>
        <taxon>Solanaceae</taxon>
        <taxon>Solanoideae</taxon>
        <taxon>Capsiceae</taxon>
        <taxon>Capsicum</taxon>
    </lineage>
</organism>
<evidence type="ECO:0000313" key="1">
    <source>
        <dbReference type="EMBL" id="PHT72531.1"/>
    </source>
</evidence>
<reference evidence="1 2" key="2">
    <citation type="journal article" date="2017" name="Genome Biol.">
        <title>New reference genome sequences of hot pepper reveal the massive evolution of plant disease-resistance genes by retroduplication.</title>
        <authorList>
            <person name="Kim S."/>
            <person name="Park J."/>
            <person name="Yeom S.I."/>
            <person name="Kim Y.M."/>
            <person name="Seo E."/>
            <person name="Kim K.T."/>
            <person name="Kim M.S."/>
            <person name="Lee J.M."/>
            <person name="Cheong K."/>
            <person name="Shin H.S."/>
            <person name="Kim S.B."/>
            <person name="Han K."/>
            <person name="Lee J."/>
            <person name="Park M."/>
            <person name="Lee H.A."/>
            <person name="Lee H.Y."/>
            <person name="Lee Y."/>
            <person name="Oh S."/>
            <person name="Lee J.H."/>
            <person name="Choi E."/>
            <person name="Choi E."/>
            <person name="Lee S.E."/>
            <person name="Jeon J."/>
            <person name="Kim H."/>
            <person name="Choi G."/>
            <person name="Song H."/>
            <person name="Lee J."/>
            <person name="Lee S.C."/>
            <person name="Kwon J.K."/>
            <person name="Lee H.Y."/>
            <person name="Koo N."/>
            <person name="Hong Y."/>
            <person name="Kim R.W."/>
            <person name="Kang W.H."/>
            <person name="Huh J.H."/>
            <person name="Kang B.C."/>
            <person name="Yang T.J."/>
            <person name="Lee Y.H."/>
            <person name="Bennetzen J.L."/>
            <person name="Choi D."/>
        </authorList>
    </citation>
    <scope>NUCLEOTIDE SEQUENCE [LARGE SCALE GENOMIC DNA]</scope>
    <source>
        <strain evidence="2">cv. CM334</strain>
    </source>
</reference>
<proteinExistence type="predicted"/>
<evidence type="ECO:0000313" key="2">
    <source>
        <dbReference type="Proteomes" id="UP000222542"/>
    </source>
</evidence>
<dbReference type="Gramene" id="PHT72531">
    <property type="protein sequence ID" value="PHT72531"/>
    <property type="gene ID" value="T459_23316"/>
</dbReference>
<dbReference type="GO" id="GO:0004842">
    <property type="term" value="F:ubiquitin-protein transferase activity"/>
    <property type="evidence" value="ECO:0000318"/>
    <property type="project" value="GO_Central"/>
</dbReference>
<keyword evidence="2" id="KW-1185">Reference proteome</keyword>
<name>A0A2G2YSC5_CAPAN</name>
<dbReference type="Proteomes" id="UP000222542">
    <property type="component" value="Unassembled WGS sequence"/>
</dbReference>
<gene>
    <name evidence="1" type="ORF">T459_23316</name>
</gene>
<dbReference type="EMBL" id="AYRZ02000009">
    <property type="protein sequence ID" value="PHT72531.1"/>
    <property type="molecule type" value="Genomic_DNA"/>
</dbReference>
<sequence length="293" mass="31372">MASNEEIILEGKCGDWLVCGAIFGPTQQTAGTLANQVPSSSTAVASINSSCDTISSQYRGLPKKYSSMMVTGVQYEVFSSEDEDVCPPHALKVPDPVIGGVTCVRSIFQVGDEMSAEISSTPSPDILNQDENRVVGIGTLDNGRKGRHTRDPSILPSSNLSSILDGLEKGIPTKVPTVGYIIPSSGAFFSSPTSRPILGKENIGPERSGFRVHSPTQATQEGFILNSSPLHAKHTIFFRESDGVPSQEMHFPFGLNGAPDQVSLGSINLVEHAIREMDVLHNMIKSGSQRRFG</sequence>
<protein>
    <submittedName>
        <fullName evidence="1">Uncharacterized protein</fullName>
    </submittedName>
</protein>
<reference evidence="1 2" key="1">
    <citation type="journal article" date="2014" name="Nat. Genet.">
        <title>Genome sequence of the hot pepper provides insights into the evolution of pungency in Capsicum species.</title>
        <authorList>
            <person name="Kim S."/>
            <person name="Park M."/>
            <person name="Yeom S.I."/>
            <person name="Kim Y.M."/>
            <person name="Lee J.M."/>
            <person name="Lee H.A."/>
            <person name="Seo E."/>
            <person name="Choi J."/>
            <person name="Cheong K."/>
            <person name="Kim K.T."/>
            <person name="Jung K."/>
            <person name="Lee G.W."/>
            <person name="Oh S.K."/>
            <person name="Bae C."/>
            <person name="Kim S.B."/>
            <person name="Lee H.Y."/>
            <person name="Kim S.Y."/>
            <person name="Kim M.S."/>
            <person name="Kang B.C."/>
            <person name="Jo Y.D."/>
            <person name="Yang H.B."/>
            <person name="Jeong H.J."/>
            <person name="Kang W.H."/>
            <person name="Kwon J.K."/>
            <person name="Shin C."/>
            <person name="Lim J.Y."/>
            <person name="Park J.H."/>
            <person name="Huh J.H."/>
            <person name="Kim J.S."/>
            <person name="Kim B.D."/>
            <person name="Cohen O."/>
            <person name="Paran I."/>
            <person name="Suh M.C."/>
            <person name="Lee S.B."/>
            <person name="Kim Y.K."/>
            <person name="Shin Y."/>
            <person name="Noh S.J."/>
            <person name="Park J."/>
            <person name="Seo Y.S."/>
            <person name="Kwon S.Y."/>
            <person name="Kim H.A."/>
            <person name="Park J.M."/>
            <person name="Kim H.J."/>
            <person name="Choi S.B."/>
            <person name="Bosland P.W."/>
            <person name="Reeves G."/>
            <person name="Jo S.H."/>
            <person name="Lee B.W."/>
            <person name="Cho H.T."/>
            <person name="Choi H.S."/>
            <person name="Lee M.S."/>
            <person name="Yu Y."/>
            <person name="Do Choi Y."/>
            <person name="Park B.S."/>
            <person name="van Deynze A."/>
            <person name="Ashrafi H."/>
            <person name="Hill T."/>
            <person name="Kim W.T."/>
            <person name="Pai H.S."/>
            <person name="Ahn H.K."/>
            <person name="Yeam I."/>
            <person name="Giovannoni J.J."/>
            <person name="Rose J.K."/>
            <person name="Sorensen I."/>
            <person name="Lee S.J."/>
            <person name="Kim R.W."/>
            <person name="Choi I.Y."/>
            <person name="Choi B.S."/>
            <person name="Lim J.S."/>
            <person name="Lee Y.H."/>
            <person name="Choi D."/>
        </authorList>
    </citation>
    <scope>NUCLEOTIDE SEQUENCE [LARGE SCALE GENOMIC DNA]</scope>
    <source>
        <strain evidence="2">cv. CM334</strain>
    </source>
</reference>
<comment type="caution">
    <text evidence="1">The sequence shown here is derived from an EMBL/GenBank/DDBJ whole genome shotgun (WGS) entry which is preliminary data.</text>
</comment>